<evidence type="ECO:0000313" key="2">
    <source>
        <dbReference type="Proteomes" id="UP000248329"/>
    </source>
</evidence>
<accession>A0AC61L1Z9</accession>
<dbReference type="EMBL" id="PQXF01000017">
    <property type="protein sequence ID" value="PXF60423.1"/>
    <property type="molecule type" value="Genomic_DNA"/>
</dbReference>
<name>A0AC61L1Z9_9EURY</name>
<gene>
    <name evidence="1" type="ORF">C4B59_09480</name>
</gene>
<organism evidence="1 2">
    <name type="scientific">Candidatus Methanogaster sp</name>
    <dbReference type="NCBI Taxonomy" id="3386292"/>
    <lineage>
        <taxon>Archaea</taxon>
        <taxon>Methanobacteriati</taxon>
        <taxon>Methanobacteriota</taxon>
        <taxon>Stenosarchaea group</taxon>
        <taxon>Methanomicrobia</taxon>
        <taxon>Methanosarcinales</taxon>
        <taxon>ANME-2 cluster</taxon>
        <taxon>Candidatus Methanogasteraceae</taxon>
        <taxon>Candidatus Methanogaster</taxon>
    </lineage>
</organism>
<dbReference type="Proteomes" id="UP000248329">
    <property type="component" value="Unassembled WGS sequence"/>
</dbReference>
<protein>
    <submittedName>
        <fullName evidence="1">Uncharacterized protein</fullName>
    </submittedName>
</protein>
<reference evidence="1" key="1">
    <citation type="submission" date="2018-01" db="EMBL/GenBank/DDBJ databases">
        <authorList>
            <person name="Krukenberg V."/>
        </authorList>
    </citation>
    <scope>NUCLEOTIDE SEQUENCE</scope>
    <source>
        <strain evidence="1">E20ANME2</strain>
    </source>
</reference>
<comment type="caution">
    <text evidence="1">The sequence shown here is derived from an EMBL/GenBank/DDBJ whole genome shotgun (WGS) entry which is preliminary data.</text>
</comment>
<evidence type="ECO:0000313" key="1">
    <source>
        <dbReference type="EMBL" id="PXF60423.1"/>
    </source>
</evidence>
<sequence length="2135" mass="231497">MVTYLSIALVGAQPAPFLISGLAAYDNTVPCNNLTLNITNLNTGMVWQAETHAGYNFYQLVLDKSEVHCGDVLQFNATGRDLETVNISQYKLGMMNESILKYNITFTSKDVIVMINDTNGTVHIQRLSLITATDCTILNATKVACDRLDMLFESDAAAATRIDGIDDPVVYLYNESRHEWIEIPHCYRLADDDSICWTGADTRPPAMLPDLWIVDMQIEGCWGYMVHSNITNTVAVTISNKGCSTSGWFDLALSVDGELIDVKRLPPLDPLENTTIVFDWVPDETGNYTVLVEVDSNDLIAELNDDNNKVSRDVTVEEGATIRVPHDYLTIHDAVDNATAYSVISIGEGDYGGFTIKDNHHLSIIGAGEDVTRCSETRILDSSNIKLSRFHAQSGIHVYDSDNISLTNLVMTHSSYREDCYLLKIDGSINCMVSDNFMSGSLSPAGWAVRMATSGVLITSDKNTICSNVISNCQYTVKLQGDNNTIYANSLFFTEAGDSMENAFAIDNGQNNHWNASSPLSYTFNNITTANCIGNYWDEYTDEDCDGDGIWDRPYNISDTARDYHPLVSPYNEEYNLDVRLISLPDRIYAGVDNTIIVALSQNSQRLTEVTVNLSVDGDAIESRRIELVRTAEKTLRYVYNPDETGTHEISVDASIDDSMTSFRTGRSVLADIYELPYNYSDSIIHALRFLRDEQTPGSGSIGAFSTSAWAVLAFSAVGDDPGVALTGFLSEYPSLPENEFVLDCFEDLARTCLAVTALGDADPTDFGGVNYLTTVKSYHDGVQFDDPASVNDDALGILALISAGDPNRTEIIDRSVEYIISRQSRDGGWSKIIEETGGNVSGADGNVTIDATSDVKTTSLAIQALVAAGEPLKSSVIVNASAFLRRSLDADGSFSDAVTTASAVQAILAMGENPLVWWNTSVNNSDTPIEYLLNLQQPDGSFNYTTNRSLFPRDATAKVVPALAACPHPPRVRDLDAYQLPEITQFGYLDLPEIVYVNTSSTVHGRLRCDGGIIDVSLRKDGVLTSTTQVRSIWCDSVIPFSLEWMPVSDGFVNLTVFVDSSNRVMEVCEENNNLTGRLFVSLPDLTILSVILPDRIVVDARNIINITVCGTTDEHFNVTFLSDGIEAGRRRIDGIKGATNLSFEWIPNTTGVHSITFITDSDGEVREECETDNIATVDAEIIFTDLVPAGLTPGVAFVRAKNNLTVTINGTAEEFSLSLVENGSVVANVTDITCYDQKSVNLTYMPQSPGDHTVTVVIDPNDDILETDETNNNLTVSINVVLTDLVPVRVAGKIAYLNVTNKMIVPVSGTAERFNATLIAHARDDPNGTVVNATDLDTYDNGNLTIRWTPYRDGWHNLTVIVDPDNDVDETNESNNNLTVEVFVANKIDMELVSPRGGEVWGGTQAVRWKALHDENLTINLSYSPNYGVDWMPLASNLTCDPSLTANLTENPVQNATNTTNTTNATNNTSVNYNGVYLWDTANHSDGEYLIRITARWYILEEVYTSNTVIVLNGDAASGGIGGNGRYFDWDTPDEPHLAWVSEDIFAGSSTSIVVADEKAFVYCTGRDSRYTYMIALDATNGEMLWATEIDAAQYHSWTSPAYHNESIFIASGAHLYRIDGDTGDILWDYRFSDCGANCNGGPSISRGKVFVATFATDMNAGAGCQGTPGNIFCLDEETGKELWNTSSYLESVPHLGSPTPKYGRIYYGRSYDLYCLTMHDGAKVWNTSLGRDACSTPVVVDGVVYSSTYEFGGGPGDFYALDAFNGSIIWHVFIERTDSTPAYFAPRGSDKTYIYVVGGCAGFSGYGVYCFNAKNGSLIWSGGDVGSWTNSVAVSRDARVFAGVAGGSFGYSGLKCLDAYNGTELWSSPYGGSSPYIAYGRIYTIGGNRLYAFGRRELPDLVVTAASASDGVVHATIMNNGTGTTNESFRVALTRGETQGGECTVGALNASESVTVTLSGVCGWVMVTADSDGDIPEHNEYNNMKEVWVSCGCGGGWGGEDDGGDGGAEGDKDDGDDGDDDDDSSDYGGLGSGSGSGGRGGGGYLGTHSGFGDGTDDAETTTETGVEVVVNKTESAGSEQKAKGYPMGTKFNTGSSGGGYFSYTMILAVLILIGLLVQGIQKERGRYRRYMK</sequence>
<proteinExistence type="predicted"/>